<dbReference type="InterPro" id="IPR011008">
    <property type="entry name" value="Dimeric_a/b-barrel"/>
</dbReference>
<dbReference type="SUPFAM" id="SSF54909">
    <property type="entry name" value="Dimeric alpha+beta barrel"/>
    <property type="match status" value="1"/>
</dbReference>
<reference evidence="2" key="2">
    <citation type="journal article" date="2024" name="Environ. Microbiol.">
        <title>Genome analysis and description of Tunturibacter gen. nov. expands the diversity of Terriglobia in tundra soils.</title>
        <authorList>
            <person name="Messyasz A."/>
            <person name="Mannisto M.K."/>
            <person name="Kerkhof L.J."/>
            <person name="Haggblom M.M."/>
        </authorList>
    </citation>
    <scope>NUCLEOTIDE SEQUENCE</scope>
    <source>
        <strain evidence="2">M8UP23</strain>
    </source>
</reference>
<name>A0AAU7ZF95_9BACT</name>
<sequence>MIKRFVILRRRSGMSKGAFRAYWRDVHGPLIAAIPGVRKYVQFHVDSEINPEEDEPIDGIAELWFDSKEAQVEAWSSPQYAFAVADEPNLFDSSSRSIHPVMEIETVILVPEGGL</sequence>
<evidence type="ECO:0000259" key="1">
    <source>
        <dbReference type="Pfam" id="PF07110"/>
    </source>
</evidence>
<dbReference type="KEGG" id="temp:RBB75_03860"/>
<dbReference type="RefSeq" id="WP_353069593.1">
    <property type="nucleotide sequence ID" value="NZ_CP132932.1"/>
</dbReference>
<reference evidence="2" key="1">
    <citation type="submission" date="2023-08" db="EMBL/GenBank/DDBJ databases">
        <authorList>
            <person name="Messyasz A."/>
            <person name="Mannisto M.K."/>
            <person name="Kerkhof L.J."/>
            <person name="Haggblom M."/>
        </authorList>
    </citation>
    <scope>NUCLEOTIDE SEQUENCE</scope>
    <source>
        <strain evidence="2">M8UP23</strain>
    </source>
</reference>
<evidence type="ECO:0000313" key="2">
    <source>
        <dbReference type="EMBL" id="XCB27455.1"/>
    </source>
</evidence>
<organism evidence="2">
    <name type="scientific">Tunturiibacter empetritectus</name>
    <dbReference type="NCBI Taxonomy" id="3069691"/>
    <lineage>
        <taxon>Bacteria</taxon>
        <taxon>Pseudomonadati</taxon>
        <taxon>Acidobacteriota</taxon>
        <taxon>Terriglobia</taxon>
        <taxon>Terriglobales</taxon>
        <taxon>Acidobacteriaceae</taxon>
        <taxon>Tunturiibacter</taxon>
    </lineage>
</organism>
<dbReference type="NCBIfam" id="TIGR02118">
    <property type="entry name" value="EthD family reductase"/>
    <property type="match status" value="1"/>
</dbReference>
<proteinExistence type="predicted"/>
<dbReference type="EMBL" id="CP132932">
    <property type="protein sequence ID" value="XCB27455.1"/>
    <property type="molecule type" value="Genomic_DNA"/>
</dbReference>
<dbReference type="GO" id="GO:0016491">
    <property type="term" value="F:oxidoreductase activity"/>
    <property type="evidence" value="ECO:0007669"/>
    <property type="project" value="InterPro"/>
</dbReference>
<dbReference type="Pfam" id="PF07110">
    <property type="entry name" value="EthD"/>
    <property type="match status" value="1"/>
</dbReference>
<protein>
    <submittedName>
        <fullName evidence="2">EthD family reductase</fullName>
    </submittedName>
</protein>
<feature type="domain" description="EthD" evidence="1">
    <location>
        <begin position="12"/>
        <end position="94"/>
    </location>
</feature>
<gene>
    <name evidence="2" type="ORF">RBB75_03860</name>
</gene>
<accession>A0AAU7ZF95</accession>
<dbReference type="InterPro" id="IPR009799">
    <property type="entry name" value="EthD_dom"/>
</dbReference>
<dbReference type="AlphaFoldDB" id="A0AAU7ZF95"/>
<dbReference type="Gene3D" id="3.30.70.100">
    <property type="match status" value="1"/>
</dbReference>